<dbReference type="GO" id="GO:0005886">
    <property type="term" value="C:plasma membrane"/>
    <property type="evidence" value="ECO:0007669"/>
    <property type="project" value="TreeGrafter"/>
</dbReference>
<accession>A0A835ITN3</accession>
<protein>
    <submittedName>
        <fullName evidence="2">Uncharacterized protein</fullName>
    </submittedName>
</protein>
<evidence type="ECO:0000313" key="2">
    <source>
        <dbReference type="EMBL" id="KAF9622082.1"/>
    </source>
</evidence>
<comment type="caution">
    <text evidence="2">The sequence shown here is derived from an EMBL/GenBank/DDBJ whole genome shotgun (WGS) entry which is preliminary data.</text>
</comment>
<dbReference type="Proteomes" id="UP000631114">
    <property type="component" value="Unassembled WGS sequence"/>
</dbReference>
<dbReference type="PANTHER" id="PTHR24092:SF165">
    <property type="entry name" value="PHOSPHOLIPID-TRANSPORTING ATPASE 8-RELATED"/>
    <property type="match status" value="1"/>
</dbReference>
<evidence type="ECO:0000256" key="1">
    <source>
        <dbReference type="SAM" id="MobiDB-lite"/>
    </source>
</evidence>
<dbReference type="GO" id="GO:0140326">
    <property type="term" value="F:ATPase-coupled intramembrane lipid transporter activity"/>
    <property type="evidence" value="ECO:0007669"/>
    <property type="project" value="TreeGrafter"/>
</dbReference>
<dbReference type="EMBL" id="JADFTS010000002">
    <property type="protein sequence ID" value="KAF9622082.1"/>
    <property type="molecule type" value="Genomic_DNA"/>
</dbReference>
<name>A0A835ITN3_9MAGN</name>
<dbReference type="OrthoDB" id="1656307at2759"/>
<reference evidence="2 3" key="1">
    <citation type="submission" date="2020-10" db="EMBL/GenBank/DDBJ databases">
        <title>The Coptis chinensis genome and diversification of protoberbering-type alkaloids.</title>
        <authorList>
            <person name="Wang B."/>
            <person name="Shu S."/>
            <person name="Song C."/>
            <person name="Liu Y."/>
        </authorList>
    </citation>
    <scope>NUCLEOTIDE SEQUENCE [LARGE SCALE GENOMIC DNA]</scope>
    <source>
        <strain evidence="2">HL-2020</strain>
        <tissue evidence="2">Leaf</tissue>
    </source>
</reference>
<dbReference type="PANTHER" id="PTHR24092">
    <property type="entry name" value="PROBABLE PHOSPHOLIPID-TRANSPORTING ATPASE"/>
    <property type="match status" value="1"/>
</dbReference>
<evidence type="ECO:0000313" key="3">
    <source>
        <dbReference type="Proteomes" id="UP000631114"/>
    </source>
</evidence>
<dbReference type="SUPFAM" id="SSF81660">
    <property type="entry name" value="Metal cation-transporting ATPase, ATP-binding domain N"/>
    <property type="match status" value="1"/>
</dbReference>
<dbReference type="GO" id="GO:0045332">
    <property type="term" value="P:phospholipid translocation"/>
    <property type="evidence" value="ECO:0007669"/>
    <property type="project" value="TreeGrafter"/>
</dbReference>
<dbReference type="AlphaFoldDB" id="A0A835ITN3"/>
<dbReference type="Gene3D" id="3.40.1110.10">
    <property type="entry name" value="Calcium-transporting ATPase, cytoplasmic domain N"/>
    <property type="match status" value="1"/>
</dbReference>
<feature type="region of interest" description="Disordered" evidence="1">
    <location>
        <begin position="56"/>
        <end position="91"/>
    </location>
</feature>
<proteinExistence type="predicted"/>
<keyword evidence="3" id="KW-1185">Reference proteome</keyword>
<dbReference type="Pfam" id="PF13246">
    <property type="entry name" value="Cation_ATPase"/>
    <property type="match status" value="1"/>
</dbReference>
<organism evidence="2 3">
    <name type="scientific">Coptis chinensis</name>
    <dbReference type="NCBI Taxonomy" id="261450"/>
    <lineage>
        <taxon>Eukaryota</taxon>
        <taxon>Viridiplantae</taxon>
        <taxon>Streptophyta</taxon>
        <taxon>Embryophyta</taxon>
        <taxon>Tracheophyta</taxon>
        <taxon>Spermatophyta</taxon>
        <taxon>Magnoliopsida</taxon>
        <taxon>Ranunculales</taxon>
        <taxon>Ranunculaceae</taxon>
        <taxon>Coptidoideae</taxon>
        <taxon>Coptis</taxon>
    </lineage>
</organism>
<dbReference type="InterPro" id="IPR023299">
    <property type="entry name" value="ATPase_P-typ_cyto_dom_N"/>
</dbReference>
<gene>
    <name evidence="2" type="ORF">IFM89_029366</name>
</gene>
<sequence length="237" mass="27288">MIQQARTSNLNEELGQVDTILSDKIGTLTCNSMDFVKCSIVGIVYGRGVTEVEQAIEKRKRHQQPQELPDTSPDLEEHNDDSTSSKMPIKGFNFRDEQTGEISYEAESPDESAFVIAARELGFEFYERTQTKILLHKLDPMTGRKVNRSYELLHVLEFSSLHKRMSVIVRNEEGQLVLHCKGADSVMFERLSKDGQMFVAETKNHIRKFAEAGLRKMVVAYREIGEEEYRTWKVEFF</sequence>
<dbReference type="GO" id="GO:0000166">
    <property type="term" value="F:nucleotide binding"/>
    <property type="evidence" value="ECO:0007669"/>
    <property type="project" value="InterPro"/>
</dbReference>